<keyword evidence="2" id="KW-0808">Transferase</keyword>
<dbReference type="GO" id="GO:0016763">
    <property type="term" value="F:pentosyltransferase activity"/>
    <property type="evidence" value="ECO:0007669"/>
    <property type="project" value="InterPro"/>
</dbReference>
<organism evidence="2 3">
    <name type="scientific">Desulfobaculum bizertense DSM 18034</name>
    <dbReference type="NCBI Taxonomy" id="1121442"/>
    <lineage>
        <taxon>Bacteria</taxon>
        <taxon>Pseudomonadati</taxon>
        <taxon>Thermodesulfobacteriota</taxon>
        <taxon>Desulfovibrionia</taxon>
        <taxon>Desulfovibrionales</taxon>
        <taxon>Desulfovibrionaceae</taxon>
        <taxon>Desulfobaculum</taxon>
    </lineage>
</organism>
<dbReference type="PANTHER" id="PTHR43202:SF1">
    <property type="entry name" value="NICOTINATE PHOSPHORIBOSYLTRANSFERASE"/>
    <property type="match status" value="1"/>
</dbReference>
<dbReference type="InterPro" id="IPR022412">
    <property type="entry name" value="Quinolinate_PRibosylTrfase_N"/>
</dbReference>
<dbReference type="AlphaFoldDB" id="A0A1T4VIV0"/>
<sequence>MSYRLPESHIPYTDAYFLHSRKILHKEGLNPHVTMQVFLRKGPGKIYGIEEAVELIRTFSANNAKNLKVHALPEGSDYAPLETLMTIEGPICDFVELETLYLGAITAATSVKNGGPEPDLASITARAREIRDELPDKTLLYFGSRHWHWSWDERISKAAIAGGFDACATDAGAHANNLTGGVGTIPHALVLSLGHHYGRDTGTVRAAEAFDRHISSSIPRIALVDTFNHECDDAIATARALGKNLWGVRLDTPGENLGQCGAPDDGRRYWTGNGVTVELVHGLRQRLDAEGFEHVNIVLSSGFGNLDKIRAFKEGEAKYGRLFESIGIGSLFPAHFATADIVRVDGEDFAKAGRFLRPNSRLVRVI</sequence>
<evidence type="ECO:0000313" key="3">
    <source>
        <dbReference type="Proteomes" id="UP000189733"/>
    </source>
</evidence>
<dbReference type="Proteomes" id="UP000189733">
    <property type="component" value="Unassembled WGS sequence"/>
</dbReference>
<gene>
    <name evidence="2" type="ORF">SAMN02745702_00416</name>
</gene>
<dbReference type="SUPFAM" id="SSF51690">
    <property type="entry name" value="Nicotinate/Quinolinate PRTase C-terminal domain-like"/>
    <property type="match status" value="1"/>
</dbReference>
<accession>A0A1T4VIV0</accession>
<name>A0A1T4VIV0_9BACT</name>
<dbReference type="InterPro" id="IPR053190">
    <property type="entry name" value="NAPRTase-like"/>
</dbReference>
<keyword evidence="3" id="KW-1185">Reference proteome</keyword>
<feature type="domain" description="Quinolinate phosphoribosyl transferase N-terminal" evidence="1">
    <location>
        <begin position="29"/>
        <end position="106"/>
    </location>
</feature>
<dbReference type="STRING" id="1121442.SAMN02745702_00416"/>
<dbReference type="InterPro" id="IPR013785">
    <property type="entry name" value="Aldolase_TIM"/>
</dbReference>
<dbReference type="PANTHER" id="PTHR43202">
    <property type="entry name" value="NICOTINATE-NUCLEOTIDE PYROPHOSPHORYLASE"/>
    <property type="match status" value="1"/>
</dbReference>
<dbReference type="Gene3D" id="3.20.20.70">
    <property type="entry name" value="Aldolase class I"/>
    <property type="match status" value="1"/>
</dbReference>
<dbReference type="InterPro" id="IPR037128">
    <property type="entry name" value="Quinolinate_PRibosylTase_N_sf"/>
</dbReference>
<dbReference type="RefSeq" id="WP_200803613.1">
    <property type="nucleotide sequence ID" value="NZ_FUYA01000001.1"/>
</dbReference>
<dbReference type="SUPFAM" id="SSF54675">
    <property type="entry name" value="Nicotinate/Quinolinate PRTase N-terminal domain-like"/>
    <property type="match status" value="1"/>
</dbReference>
<dbReference type="Pfam" id="PF02749">
    <property type="entry name" value="QRPTase_N"/>
    <property type="match status" value="1"/>
</dbReference>
<proteinExistence type="predicted"/>
<dbReference type="InterPro" id="IPR036068">
    <property type="entry name" value="Nicotinate_pribotase-like_C"/>
</dbReference>
<protein>
    <submittedName>
        <fullName evidence="2">Nicotinate phosphoribosyltransferase</fullName>
    </submittedName>
</protein>
<reference evidence="2 3" key="1">
    <citation type="submission" date="2017-02" db="EMBL/GenBank/DDBJ databases">
        <authorList>
            <person name="Peterson S.W."/>
        </authorList>
    </citation>
    <scope>NUCLEOTIDE SEQUENCE [LARGE SCALE GENOMIC DNA]</scope>
    <source>
        <strain evidence="2 3">DSM 18034</strain>
    </source>
</reference>
<dbReference type="GO" id="GO:0009435">
    <property type="term" value="P:NAD+ biosynthetic process"/>
    <property type="evidence" value="ECO:0007669"/>
    <property type="project" value="InterPro"/>
</dbReference>
<evidence type="ECO:0000259" key="1">
    <source>
        <dbReference type="Pfam" id="PF02749"/>
    </source>
</evidence>
<evidence type="ECO:0000313" key="2">
    <source>
        <dbReference type="EMBL" id="SKA64835.1"/>
    </source>
</evidence>
<dbReference type="Gene3D" id="3.90.1170.20">
    <property type="entry name" value="Quinolinate phosphoribosyl transferase, N-terminal domain"/>
    <property type="match status" value="1"/>
</dbReference>
<dbReference type="EMBL" id="FUYA01000001">
    <property type="protein sequence ID" value="SKA64835.1"/>
    <property type="molecule type" value="Genomic_DNA"/>
</dbReference>
<keyword evidence="2" id="KW-0328">Glycosyltransferase</keyword>